<sequence length="1335" mass="147084">MSAEDPDPDASVGRCGRRTRSDNGPNWQPLACATEQRAHPCSTGGMVPISSTVLQAMALGASDAEIFYRLVPQHKNPQFGEILLMVVMPLDTVDDQWEKMGGGQVATPVSVFSQQDVNDGIVWYRHTGQRSTRDFVRMSISDSATPPNVLHGQELIVHIAAEFDSPPEIAPDVPFPFGMQVFKDQITPLSSRQLAFVDGDSENGNLLYNITFPLPAQSGSIEHADRPHHAVLLFTQADVDSGKIIYRPPLQASVQGYMAFRFTVSDGMNTMPEMEFRLQPVSSSQHPPSFERTSAAVLVQQGGSVPVGLGHLEVSDPDSSMDELWFELEAAPQHGMLARKDANLHLLLRQGDVFTYDELMNNRLNYIHDGSETSEDSLVLRVSDGLSTTSATLVFAIEHGSDHPHSQVEADVHFSAIVMEKGRVALKHENLPYTASDVRSLHFMLLSLPIYGTLVQTEPRQPDHELPIYAAFTMEDVFQNRIWYTTSYEMRGQPVTDIFYFTVSDGKGNHIENQMFTITIVPGDERTPHFSISATATVKEGGKVMISSNEIFVSDTDTPNEQLFIHITDYPKFGHLERVSQGSSSEVATRDDMFTMQEVSDGMLYYMQSMHRGMEPVADAFLFYLMDGTYRSPTYRFNITIELTNDEAPEMQLGILQVLPGTVSILGTDTLMVKDMDTPMSELIFTLTAAPHQGTLQRKSHRGGISILSEGAMFSYEELTEGYIVYAAGSSSREADTIHVQLSDGVHVQDGGIHISIIRPSSSRLSSSRQSLDSASDGEHLLVLQINKELLVEEGALERLDTSVLSASNGVTTPNELQYSIDKGPALGRLEYTSKPGTAIDSFTQADLAALNVQYVHTSTEEKHADEFDFIVSDGLEEVSGTMHIRIKPVDDSLPILHSGKLKLQEGLRKTLTEFELKATDADTPAEEVTFKVANPPRHGKLELSQDGQSFQSASTFSMADILQGRVSYSHDGSNSLGDHFSFTVSDGTNPFFQVLHDGKKTMTAALQRFAIEVSPVDDSTPRIVMNHGIHWLEYTEGQAANSITKKDLLTVDPDTSDDQIVYEMTSQPKLGFLENKLQPGVKVKTFTQEDVNLGVLRYVLRGDAGNTTRDSFQFLVKDNSKAVVNDNTFYIQWSLISFQKPMYHVNETAGMVSIAIKRTGNLNQYAIILCRTEPGTATSTIGPGSQPGAQDYVEYAGQVQFEEQEDSKTCTIGINDDSVFEGLEQFSVELSMPAYALFGETTSTVVVIADEEDASGLQFDRKLYRVNEGDGQLHATILRKGDSSATVSVICYTQSSSARGSRNDHLASGSDFVSRPHDDSSTGYIPSWCDVIIL</sequence>
<dbReference type="GeneTree" id="ENSGT00940000162130"/>
<dbReference type="GO" id="GO:0007154">
    <property type="term" value="P:cell communication"/>
    <property type="evidence" value="ECO:0007669"/>
    <property type="project" value="InterPro"/>
</dbReference>
<reference evidence="9" key="2">
    <citation type="submission" date="2025-09" db="UniProtKB">
        <authorList>
            <consortium name="Ensembl"/>
        </authorList>
    </citation>
    <scope>IDENTIFICATION</scope>
</reference>
<feature type="repeat" description="CSPG" evidence="6">
    <location>
        <begin position="170"/>
        <end position="265"/>
    </location>
</feature>
<dbReference type="Pfam" id="PF03160">
    <property type="entry name" value="Calx-beta"/>
    <property type="match status" value="1"/>
</dbReference>
<keyword evidence="10" id="KW-1185">Reference proteome</keyword>
<evidence type="ECO:0000313" key="9">
    <source>
        <dbReference type="Ensembl" id="ENSEBUP00000004457.1"/>
    </source>
</evidence>
<evidence type="ECO:0000256" key="1">
    <source>
        <dbReference type="ARBA" id="ARBA00005529"/>
    </source>
</evidence>
<feature type="repeat" description="CSPG" evidence="6">
    <location>
        <begin position="286"/>
        <end position="383"/>
    </location>
</feature>
<dbReference type="Ensembl" id="ENSEBUT00000004895.1">
    <property type="protein sequence ID" value="ENSEBUP00000004457.1"/>
    <property type="gene ID" value="ENSEBUG00000003153.1"/>
</dbReference>
<feature type="region of interest" description="Disordered" evidence="7">
    <location>
        <begin position="1"/>
        <end position="29"/>
    </location>
</feature>
<dbReference type="SUPFAM" id="SSF141072">
    <property type="entry name" value="CalX-like"/>
    <property type="match status" value="2"/>
</dbReference>
<feature type="domain" description="Calx-beta" evidence="8">
    <location>
        <begin position="1245"/>
        <end position="1335"/>
    </location>
</feature>
<dbReference type="Proteomes" id="UP000694388">
    <property type="component" value="Unplaced"/>
</dbReference>
<feature type="repeat" description="CSPG" evidence="6">
    <location>
        <begin position="527"/>
        <end position="626"/>
    </location>
</feature>
<dbReference type="PANTHER" id="PTHR45739:SF1">
    <property type="entry name" value="EXTRACELLULAR MATRIX ORGANIZING PROTEIN FRAS1"/>
    <property type="match status" value="1"/>
</dbReference>
<feature type="repeat" description="CSPG" evidence="6">
    <location>
        <begin position="781"/>
        <end position="873"/>
    </location>
</feature>
<evidence type="ECO:0000259" key="8">
    <source>
        <dbReference type="SMART" id="SM00237"/>
    </source>
</evidence>
<reference evidence="9" key="1">
    <citation type="submission" date="2025-08" db="UniProtKB">
        <authorList>
            <consortium name="Ensembl"/>
        </authorList>
    </citation>
    <scope>IDENTIFICATION</scope>
</reference>
<dbReference type="InterPro" id="IPR003644">
    <property type="entry name" value="Calx_beta"/>
</dbReference>
<dbReference type="OMA" id="READTIH"/>
<comment type="similarity">
    <text evidence="1">Belongs to the FRAS1 family.</text>
</comment>
<feature type="repeat" description="CSPG" evidence="6">
    <location>
        <begin position="647"/>
        <end position="743"/>
    </location>
</feature>
<dbReference type="Gene3D" id="2.60.40.2030">
    <property type="match status" value="2"/>
</dbReference>
<evidence type="ECO:0000256" key="2">
    <source>
        <dbReference type="ARBA" id="ARBA00022729"/>
    </source>
</evidence>
<dbReference type="InterPro" id="IPR051561">
    <property type="entry name" value="FRAS1_ECM"/>
</dbReference>
<feature type="repeat" description="CSPG" evidence="6">
    <location>
        <begin position="893"/>
        <end position="986"/>
    </location>
</feature>
<protein>
    <recommendedName>
        <fullName evidence="8">Calx-beta domain-containing protein</fullName>
    </recommendedName>
</protein>
<dbReference type="InterPro" id="IPR039005">
    <property type="entry name" value="CSPG_rpt"/>
</dbReference>
<feature type="domain" description="Calx-beta" evidence="8">
    <location>
        <begin position="1121"/>
        <end position="1232"/>
    </location>
</feature>
<keyword evidence="2" id="KW-0732">Signal</keyword>
<evidence type="ECO:0000313" key="10">
    <source>
        <dbReference type="Proteomes" id="UP000694388"/>
    </source>
</evidence>
<accession>A0A8C4NL64</accession>
<evidence type="ECO:0000256" key="7">
    <source>
        <dbReference type="SAM" id="MobiDB-lite"/>
    </source>
</evidence>
<dbReference type="PANTHER" id="PTHR45739">
    <property type="entry name" value="MATRIX PROTEIN, PUTATIVE-RELATED"/>
    <property type="match status" value="1"/>
</dbReference>
<keyword evidence="3" id="KW-0677">Repeat</keyword>
<evidence type="ECO:0000256" key="4">
    <source>
        <dbReference type="ARBA" id="ARBA00022837"/>
    </source>
</evidence>
<evidence type="ECO:0000256" key="5">
    <source>
        <dbReference type="ARBA" id="ARBA00023180"/>
    </source>
</evidence>
<keyword evidence="4" id="KW-0106">Calcium</keyword>
<feature type="repeat" description="CSPG" evidence="6">
    <location>
        <begin position="1021"/>
        <end position="1118"/>
    </location>
</feature>
<evidence type="ECO:0000256" key="6">
    <source>
        <dbReference type="PROSITE-ProRule" id="PRU01201"/>
    </source>
</evidence>
<proteinExistence type="inferred from homology"/>
<dbReference type="GO" id="GO:0009653">
    <property type="term" value="P:anatomical structure morphogenesis"/>
    <property type="evidence" value="ECO:0007669"/>
    <property type="project" value="TreeGrafter"/>
</dbReference>
<dbReference type="PROSITE" id="PS51854">
    <property type="entry name" value="CSPG"/>
    <property type="match status" value="7"/>
</dbReference>
<keyword evidence="5" id="KW-0325">Glycoprotein</keyword>
<dbReference type="Pfam" id="PF16184">
    <property type="entry name" value="Cadherin_3"/>
    <property type="match status" value="8"/>
</dbReference>
<organism evidence="9 10">
    <name type="scientific">Eptatretus burgeri</name>
    <name type="common">Inshore hagfish</name>
    <dbReference type="NCBI Taxonomy" id="7764"/>
    <lineage>
        <taxon>Eukaryota</taxon>
        <taxon>Metazoa</taxon>
        <taxon>Chordata</taxon>
        <taxon>Craniata</taxon>
        <taxon>Vertebrata</taxon>
        <taxon>Cyclostomata</taxon>
        <taxon>Myxini</taxon>
        <taxon>Myxiniformes</taxon>
        <taxon>Myxinidae</taxon>
        <taxon>Eptatretinae</taxon>
        <taxon>Eptatretus</taxon>
    </lineage>
</organism>
<evidence type="ECO:0000256" key="3">
    <source>
        <dbReference type="ARBA" id="ARBA00022737"/>
    </source>
</evidence>
<name>A0A8C4NL64_EPTBU</name>
<dbReference type="GO" id="GO:0016020">
    <property type="term" value="C:membrane"/>
    <property type="evidence" value="ECO:0007669"/>
    <property type="project" value="InterPro"/>
</dbReference>
<dbReference type="SMART" id="SM00237">
    <property type="entry name" value="Calx_beta"/>
    <property type="match status" value="2"/>
</dbReference>
<dbReference type="InterPro" id="IPR038081">
    <property type="entry name" value="CalX-like_sf"/>
</dbReference>